<protein>
    <recommendedName>
        <fullName evidence="5">NlpC/P60 domain-containing protein</fullName>
    </recommendedName>
</protein>
<gene>
    <name evidence="6" type="ORF">GCM10023116_15050</name>
</gene>
<feature type="domain" description="NlpC/P60" evidence="5">
    <location>
        <begin position="16"/>
        <end position="110"/>
    </location>
</feature>
<dbReference type="RefSeq" id="WP_345195011.1">
    <property type="nucleotide sequence ID" value="NZ_BAABFL010000126.1"/>
</dbReference>
<keyword evidence="4" id="KW-0788">Thiol protease</keyword>
<keyword evidence="7" id="KW-1185">Reference proteome</keyword>
<dbReference type="InterPro" id="IPR038765">
    <property type="entry name" value="Papain-like_cys_pep_sf"/>
</dbReference>
<evidence type="ECO:0000256" key="3">
    <source>
        <dbReference type="ARBA" id="ARBA00022801"/>
    </source>
</evidence>
<reference evidence="7" key="1">
    <citation type="journal article" date="2019" name="Int. J. Syst. Evol. Microbiol.">
        <title>The Global Catalogue of Microorganisms (GCM) 10K type strain sequencing project: providing services to taxonomists for standard genome sequencing and annotation.</title>
        <authorList>
            <consortium name="The Broad Institute Genomics Platform"/>
            <consortium name="The Broad Institute Genome Sequencing Center for Infectious Disease"/>
            <person name="Wu L."/>
            <person name="Ma J."/>
        </authorList>
    </citation>
    <scope>NUCLEOTIDE SEQUENCE [LARGE SCALE GENOMIC DNA]</scope>
    <source>
        <strain evidence="7">JCM 17805</strain>
    </source>
</reference>
<dbReference type="Gene3D" id="3.90.1720.10">
    <property type="entry name" value="endopeptidase domain like (from Nostoc punctiforme)"/>
    <property type="match status" value="1"/>
</dbReference>
<evidence type="ECO:0000256" key="1">
    <source>
        <dbReference type="ARBA" id="ARBA00007074"/>
    </source>
</evidence>
<keyword evidence="2" id="KW-0645">Protease</keyword>
<evidence type="ECO:0000313" key="7">
    <source>
        <dbReference type="Proteomes" id="UP001500604"/>
    </source>
</evidence>
<comment type="caution">
    <text evidence="6">The sequence shown here is derived from an EMBL/GenBank/DDBJ whole genome shotgun (WGS) entry which is preliminary data.</text>
</comment>
<comment type="similarity">
    <text evidence="1">Belongs to the peptidase C40 family.</text>
</comment>
<dbReference type="SUPFAM" id="SSF54001">
    <property type="entry name" value="Cysteine proteinases"/>
    <property type="match status" value="1"/>
</dbReference>
<dbReference type="InterPro" id="IPR000064">
    <property type="entry name" value="NLP_P60_dom"/>
</dbReference>
<organism evidence="6 7">
    <name type="scientific">Kistimonas scapharcae</name>
    <dbReference type="NCBI Taxonomy" id="1036133"/>
    <lineage>
        <taxon>Bacteria</taxon>
        <taxon>Pseudomonadati</taxon>
        <taxon>Pseudomonadota</taxon>
        <taxon>Gammaproteobacteria</taxon>
        <taxon>Oceanospirillales</taxon>
        <taxon>Endozoicomonadaceae</taxon>
        <taxon>Kistimonas</taxon>
    </lineage>
</organism>
<evidence type="ECO:0000259" key="5">
    <source>
        <dbReference type="Pfam" id="PF00877"/>
    </source>
</evidence>
<keyword evidence="3" id="KW-0378">Hydrolase</keyword>
<sequence>MDWLYDYLGRPWINGEQDCWWLVREVYRNRLDIELPALGVNADSIREVRQVFRDHPVLSLWQAVDKPTHLDLVFFSSGRIHPTHVALFLDIDGGRYLHTYKHKGCVCETLPSAEQHGWKHPQYYRHVDRLTCAA</sequence>
<dbReference type="EMBL" id="BAABFL010000126">
    <property type="protein sequence ID" value="GAA4649231.1"/>
    <property type="molecule type" value="Genomic_DNA"/>
</dbReference>
<evidence type="ECO:0000256" key="2">
    <source>
        <dbReference type="ARBA" id="ARBA00022670"/>
    </source>
</evidence>
<accession>A0ABP8V0A4</accession>
<dbReference type="Pfam" id="PF00877">
    <property type="entry name" value="NLPC_P60"/>
    <property type="match status" value="1"/>
</dbReference>
<evidence type="ECO:0000313" key="6">
    <source>
        <dbReference type="EMBL" id="GAA4649231.1"/>
    </source>
</evidence>
<name>A0ABP8V0A4_9GAMM</name>
<evidence type="ECO:0000256" key="4">
    <source>
        <dbReference type="ARBA" id="ARBA00022807"/>
    </source>
</evidence>
<dbReference type="Proteomes" id="UP001500604">
    <property type="component" value="Unassembled WGS sequence"/>
</dbReference>
<proteinExistence type="inferred from homology"/>